<accession>A0A510X3P8</accession>
<organism evidence="2 3">
    <name type="scientific">Bisbaumannia pacifica</name>
    <dbReference type="NCBI Taxonomy" id="77098"/>
    <lineage>
        <taxon>Bacteria</taxon>
        <taxon>Pseudomonadati</taxon>
        <taxon>Pseudomonadota</taxon>
        <taxon>Gammaproteobacteria</taxon>
        <taxon>Oceanospirillales</taxon>
        <taxon>Halomonadaceae</taxon>
        <taxon>Bisbaumannia</taxon>
    </lineage>
</organism>
<evidence type="ECO:0000256" key="1">
    <source>
        <dbReference type="SAM" id="MobiDB-lite"/>
    </source>
</evidence>
<reference evidence="2 3" key="1">
    <citation type="submission" date="2019-07" db="EMBL/GenBank/DDBJ databases">
        <title>Whole genome shotgun sequence of Halomonas pacifica NBRC 102220.</title>
        <authorList>
            <person name="Hosoyama A."/>
            <person name="Uohara A."/>
            <person name="Ohji S."/>
            <person name="Ichikawa N."/>
        </authorList>
    </citation>
    <scope>NUCLEOTIDE SEQUENCE [LARGE SCALE GENOMIC DNA]</scope>
    <source>
        <strain evidence="2 3">NBRC 102220</strain>
    </source>
</reference>
<comment type="caution">
    <text evidence="2">The sequence shown here is derived from an EMBL/GenBank/DDBJ whole genome shotgun (WGS) entry which is preliminary data.</text>
</comment>
<feature type="compositionally biased region" description="Gly residues" evidence="1">
    <location>
        <begin position="60"/>
        <end position="69"/>
    </location>
</feature>
<dbReference type="Proteomes" id="UP000321275">
    <property type="component" value="Unassembled WGS sequence"/>
</dbReference>
<dbReference type="AlphaFoldDB" id="A0A510X3P8"/>
<keyword evidence="3" id="KW-1185">Reference proteome</keyword>
<dbReference type="EMBL" id="BJUK01000003">
    <property type="protein sequence ID" value="GEK46019.1"/>
    <property type="molecule type" value="Genomic_DNA"/>
</dbReference>
<feature type="region of interest" description="Disordered" evidence="1">
    <location>
        <begin position="49"/>
        <end position="69"/>
    </location>
</feature>
<gene>
    <name evidence="2" type="ORF">HPA02_03020</name>
</gene>
<proteinExistence type="predicted"/>
<name>A0A510X3P8_9GAMM</name>
<protein>
    <submittedName>
        <fullName evidence="2">Uncharacterized protein</fullName>
    </submittedName>
</protein>
<evidence type="ECO:0000313" key="3">
    <source>
        <dbReference type="Proteomes" id="UP000321275"/>
    </source>
</evidence>
<sequence length="69" mass="7482">MRVACGKWGLGLSIGAFKFDMYLGDLYLRVPNVGELAWNSTGFYWEPVRTDDSGPRGTLDGHGGGTLTT</sequence>
<evidence type="ECO:0000313" key="2">
    <source>
        <dbReference type="EMBL" id="GEK46019.1"/>
    </source>
</evidence>